<dbReference type="CDD" id="cd05251">
    <property type="entry name" value="NmrA_like_SDR_a"/>
    <property type="match status" value="1"/>
</dbReference>
<dbReference type="InterPro" id="IPR008030">
    <property type="entry name" value="NmrA-like"/>
</dbReference>
<dbReference type="Pfam" id="PF05368">
    <property type="entry name" value="NmrA"/>
    <property type="match status" value="1"/>
</dbReference>
<reference evidence="4 5" key="1">
    <citation type="submission" date="2019-12" db="EMBL/GenBank/DDBJ databases">
        <title>Chitinophaga sp. strain ysch24 (GDMCC 1.1355), whole genome shotgun sequence.</title>
        <authorList>
            <person name="Zhang X."/>
        </authorList>
    </citation>
    <scope>NUCLEOTIDE SEQUENCE [LARGE SCALE GENOMIC DNA]</scope>
    <source>
        <strain evidence="5">ysch24</strain>
    </source>
</reference>
<protein>
    <submittedName>
        <fullName evidence="4">NAD(P)H-binding protein</fullName>
    </submittedName>
</protein>
<dbReference type="PANTHER" id="PTHR42748">
    <property type="entry name" value="NITROGEN METABOLITE REPRESSION PROTEIN NMRA FAMILY MEMBER"/>
    <property type="match status" value="1"/>
</dbReference>
<organism evidence="4 5">
    <name type="scientific">Chitinophaga tropicalis</name>
    <dbReference type="NCBI Taxonomy" id="2683588"/>
    <lineage>
        <taxon>Bacteria</taxon>
        <taxon>Pseudomonadati</taxon>
        <taxon>Bacteroidota</taxon>
        <taxon>Chitinophagia</taxon>
        <taxon>Chitinophagales</taxon>
        <taxon>Chitinophagaceae</taxon>
        <taxon>Chitinophaga</taxon>
    </lineage>
</organism>
<keyword evidence="2" id="KW-0521">NADP</keyword>
<name>A0A7K1U5N0_9BACT</name>
<dbReference type="Gene3D" id="3.40.50.720">
    <property type="entry name" value="NAD(P)-binding Rossmann-like Domain"/>
    <property type="match status" value="1"/>
</dbReference>
<dbReference type="InterPro" id="IPR036291">
    <property type="entry name" value="NAD(P)-bd_dom_sf"/>
</dbReference>
<evidence type="ECO:0000313" key="5">
    <source>
        <dbReference type="Proteomes" id="UP000461730"/>
    </source>
</evidence>
<dbReference type="RefSeq" id="WP_157306704.1">
    <property type="nucleotide sequence ID" value="NZ_WRXN01000005.1"/>
</dbReference>
<gene>
    <name evidence="4" type="ORF">GO493_13475</name>
</gene>
<dbReference type="InterPro" id="IPR051164">
    <property type="entry name" value="NmrA-like_oxidored"/>
</dbReference>
<evidence type="ECO:0000256" key="2">
    <source>
        <dbReference type="ARBA" id="ARBA00022857"/>
    </source>
</evidence>
<sequence length="296" mass="32440">MGKKIIAVVGATGLQGKGVVNALIKEGSFKVRAITRNPNKYQGKADEVVQGDLMDLESLTNAFKDAYGVFVVTNFWEGADELAQGHIAVEAAKKANVNHFVWSTLPNVEKISNGRFDVPQFTGKAKVDEFVKNAGFANYTFVQPPCYFQNFMGELAPQQQQDGSIGWTLPIDPTKKVIHMADISDLGKVVAGAFLNPEKVGKGSYLSLSTEMNSFNDVLEAFKANGKEYSFNQVPTEVFSSFFEGAGAVAQLLAYFESYTYMGPNSEARIQMAKKISTEPFIPLSEWIKLNALHHG</sequence>
<proteinExistence type="inferred from homology"/>
<evidence type="ECO:0000256" key="1">
    <source>
        <dbReference type="ARBA" id="ARBA00006328"/>
    </source>
</evidence>
<evidence type="ECO:0000313" key="4">
    <source>
        <dbReference type="EMBL" id="MVT09275.1"/>
    </source>
</evidence>
<dbReference type="Proteomes" id="UP000461730">
    <property type="component" value="Unassembled WGS sequence"/>
</dbReference>
<accession>A0A7K1U5N0</accession>
<dbReference type="PANTHER" id="PTHR42748:SF7">
    <property type="entry name" value="NMRA LIKE REDOX SENSOR 1-RELATED"/>
    <property type="match status" value="1"/>
</dbReference>
<evidence type="ECO:0000259" key="3">
    <source>
        <dbReference type="Pfam" id="PF05368"/>
    </source>
</evidence>
<comment type="similarity">
    <text evidence="1">Belongs to the NmrA-type oxidoreductase family.</text>
</comment>
<dbReference type="SUPFAM" id="SSF51735">
    <property type="entry name" value="NAD(P)-binding Rossmann-fold domains"/>
    <property type="match status" value="1"/>
</dbReference>
<feature type="domain" description="NmrA-like" evidence="3">
    <location>
        <begin position="3"/>
        <end position="276"/>
    </location>
</feature>
<keyword evidence="5" id="KW-1185">Reference proteome</keyword>
<dbReference type="AlphaFoldDB" id="A0A7K1U5N0"/>
<dbReference type="EMBL" id="WRXN01000005">
    <property type="protein sequence ID" value="MVT09275.1"/>
    <property type="molecule type" value="Genomic_DNA"/>
</dbReference>
<comment type="caution">
    <text evidence="4">The sequence shown here is derived from an EMBL/GenBank/DDBJ whole genome shotgun (WGS) entry which is preliminary data.</text>
</comment>
<dbReference type="Gene3D" id="3.90.25.10">
    <property type="entry name" value="UDP-galactose 4-epimerase, domain 1"/>
    <property type="match status" value="1"/>
</dbReference>